<proteinExistence type="inferred from homology"/>
<dbReference type="FunFam" id="3.40.30.10:FF:000258">
    <property type="entry name" value="Glutathione S-transferase"/>
    <property type="match status" value="1"/>
</dbReference>
<dbReference type="AlphaFoldDB" id="A0A2A6BPR3"/>
<accession>A0A8R1U4G9</accession>
<dbReference type="Pfam" id="PF02798">
    <property type="entry name" value="GST_N"/>
    <property type="match status" value="1"/>
</dbReference>
<dbReference type="SFLD" id="SFLDG00363">
    <property type="entry name" value="AMPS_(cytGST):_Alpha-__Mu-__Pi"/>
    <property type="match status" value="1"/>
</dbReference>
<dbReference type="InterPro" id="IPR036282">
    <property type="entry name" value="Glutathione-S-Trfase_C_sf"/>
</dbReference>
<dbReference type="InterPro" id="IPR004046">
    <property type="entry name" value="GST_C"/>
</dbReference>
<dbReference type="Proteomes" id="UP000005239">
    <property type="component" value="Unassembled WGS sequence"/>
</dbReference>
<dbReference type="InterPro" id="IPR010987">
    <property type="entry name" value="Glutathione-S-Trfase_C-like"/>
</dbReference>
<evidence type="ECO:0000256" key="2">
    <source>
        <dbReference type="ARBA" id="ARBA00022679"/>
    </source>
</evidence>
<dbReference type="SFLD" id="SFLDS00019">
    <property type="entry name" value="Glutathione_Transferase_(cytos"/>
    <property type="match status" value="1"/>
</dbReference>
<dbReference type="SUPFAM" id="SSF52833">
    <property type="entry name" value="Thioredoxin-like"/>
    <property type="match status" value="1"/>
</dbReference>
<protein>
    <recommendedName>
        <fullName evidence="1">glutathione transferase</fullName>
        <ecNumber evidence="1">2.5.1.18</ecNumber>
    </recommendedName>
</protein>
<sequence length="223" mass="25812">MRANHAFLERFSSHYFIPGHFRLQMPSYKLTYFDTQGFAEVSRQLFILSDTPFESHERTGQSTPFGKMPVLEVDGKQLPQSFAIARYLARKFGYAGKTEWEEAWVDALGDQFKDYLNELLPFLRVAWGTATGDLEELRMSIGEPVKDKFFGILEKQAESCGSGFLVGCSLTWIDLVIVDHMDVVESHLPSFFHGFPSVERVRKSVTETEKIKKWRERRPKRPY</sequence>
<dbReference type="GO" id="GO:0006749">
    <property type="term" value="P:glutathione metabolic process"/>
    <property type="evidence" value="ECO:0000318"/>
    <property type="project" value="GO_Central"/>
</dbReference>
<dbReference type="CDD" id="cd03039">
    <property type="entry name" value="GST_N_Sigma_like"/>
    <property type="match status" value="1"/>
</dbReference>
<dbReference type="InterPro" id="IPR050213">
    <property type="entry name" value="GST_superfamily"/>
</dbReference>
<dbReference type="CDD" id="cd03192">
    <property type="entry name" value="GST_C_Sigma_like"/>
    <property type="match status" value="1"/>
</dbReference>
<accession>A0A2A6BPR3</accession>
<dbReference type="GO" id="GO:0004364">
    <property type="term" value="F:glutathione transferase activity"/>
    <property type="evidence" value="ECO:0000318"/>
    <property type="project" value="GO_Central"/>
</dbReference>
<dbReference type="InterPro" id="IPR004045">
    <property type="entry name" value="Glutathione_S-Trfase_N"/>
</dbReference>
<evidence type="ECO:0000313" key="6">
    <source>
        <dbReference type="Proteomes" id="UP000005239"/>
    </source>
</evidence>
<dbReference type="PANTHER" id="PTHR11571">
    <property type="entry name" value="GLUTATHIONE S-TRANSFERASE"/>
    <property type="match status" value="1"/>
</dbReference>
<dbReference type="Pfam" id="PF14497">
    <property type="entry name" value="GST_C_3"/>
    <property type="match status" value="1"/>
</dbReference>
<dbReference type="OrthoDB" id="414243at2759"/>
<keyword evidence="2" id="KW-0808">Transferase</keyword>
<dbReference type="Gene3D" id="1.20.1050.10">
    <property type="match status" value="1"/>
</dbReference>
<dbReference type="InterPro" id="IPR036249">
    <property type="entry name" value="Thioredoxin-like_sf"/>
</dbReference>
<dbReference type="Gene3D" id="3.40.30.10">
    <property type="entry name" value="Glutaredoxin"/>
    <property type="match status" value="1"/>
</dbReference>
<reference evidence="5" key="2">
    <citation type="submission" date="2022-06" db="UniProtKB">
        <authorList>
            <consortium name="EnsemblMetazoa"/>
        </authorList>
    </citation>
    <scope>IDENTIFICATION</scope>
    <source>
        <strain evidence="5">PS312</strain>
    </source>
</reference>
<evidence type="ECO:0000256" key="4">
    <source>
        <dbReference type="ARBA" id="ARBA00047960"/>
    </source>
</evidence>
<dbReference type="PANTHER" id="PTHR11571:SF224">
    <property type="entry name" value="HEMATOPOIETIC PROSTAGLANDIN D SYNTHASE"/>
    <property type="match status" value="1"/>
</dbReference>
<dbReference type="SUPFAM" id="SSF47616">
    <property type="entry name" value="GST C-terminal domain-like"/>
    <property type="match status" value="1"/>
</dbReference>
<dbReference type="SFLD" id="SFLDG01205">
    <property type="entry name" value="AMPS.1"/>
    <property type="match status" value="1"/>
</dbReference>
<gene>
    <name evidence="5" type="primary">WBGene00091842</name>
</gene>
<keyword evidence="6" id="KW-1185">Reference proteome</keyword>
<dbReference type="EC" id="2.5.1.18" evidence="1"/>
<dbReference type="PROSITE" id="PS50405">
    <property type="entry name" value="GST_CTER"/>
    <property type="match status" value="1"/>
</dbReference>
<name>A0A2A6BPR3_PRIPA</name>
<organism evidence="5 6">
    <name type="scientific">Pristionchus pacificus</name>
    <name type="common">Parasitic nematode worm</name>
    <dbReference type="NCBI Taxonomy" id="54126"/>
    <lineage>
        <taxon>Eukaryota</taxon>
        <taxon>Metazoa</taxon>
        <taxon>Ecdysozoa</taxon>
        <taxon>Nematoda</taxon>
        <taxon>Chromadorea</taxon>
        <taxon>Rhabditida</taxon>
        <taxon>Rhabditina</taxon>
        <taxon>Diplogasteromorpha</taxon>
        <taxon>Diplogasteroidea</taxon>
        <taxon>Neodiplogasteridae</taxon>
        <taxon>Pristionchus</taxon>
    </lineage>
</organism>
<comment type="similarity">
    <text evidence="3">Belongs to the GST superfamily. Sigma family.</text>
</comment>
<evidence type="ECO:0000313" key="5">
    <source>
        <dbReference type="EnsemblMetazoa" id="PPA02288.1"/>
    </source>
</evidence>
<dbReference type="FunFam" id="1.20.1050.10:FF:000044">
    <property type="entry name" value="Glutathione S-transferase"/>
    <property type="match status" value="1"/>
</dbReference>
<comment type="catalytic activity">
    <reaction evidence="4">
        <text>RX + glutathione = an S-substituted glutathione + a halide anion + H(+)</text>
        <dbReference type="Rhea" id="RHEA:16437"/>
        <dbReference type="ChEBI" id="CHEBI:15378"/>
        <dbReference type="ChEBI" id="CHEBI:16042"/>
        <dbReference type="ChEBI" id="CHEBI:17792"/>
        <dbReference type="ChEBI" id="CHEBI:57925"/>
        <dbReference type="ChEBI" id="CHEBI:90779"/>
        <dbReference type="EC" id="2.5.1.18"/>
    </reaction>
</comment>
<dbReference type="PROSITE" id="PS50404">
    <property type="entry name" value="GST_NTER"/>
    <property type="match status" value="1"/>
</dbReference>
<dbReference type="InterPro" id="IPR040079">
    <property type="entry name" value="Glutathione_S-Trfase"/>
</dbReference>
<reference evidence="6" key="1">
    <citation type="journal article" date="2008" name="Nat. Genet.">
        <title>The Pristionchus pacificus genome provides a unique perspective on nematode lifestyle and parasitism.</title>
        <authorList>
            <person name="Dieterich C."/>
            <person name="Clifton S.W."/>
            <person name="Schuster L.N."/>
            <person name="Chinwalla A."/>
            <person name="Delehaunty K."/>
            <person name="Dinkelacker I."/>
            <person name="Fulton L."/>
            <person name="Fulton R."/>
            <person name="Godfrey J."/>
            <person name="Minx P."/>
            <person name="Mitreva M."/>
            <person name="Roeseler W."/>
            <person name="Tian H."/>
            <person name="Witte H."/>
            <person name="Yang S.P."/>
            <person name="Wilson R.K."/>
            <person name="Sommer R.J."/>
        </authorList>
    </citation>
    <scope>NUCLEOTIDE SEQUENCE [LARGE SCALE GENOMIC DNA]</scope>
    <source>
        <strain evidence="6">PS312</strain>
    </source>
</reference>
<evidence type="ECO:0000256" key="1">
    <source>
        <dbReference type="ARBA" id="ARBA00012452"/>
    </source>
</evidence>
<evidence type="ECO:0000256" key="3">
    <source>
        <dbReference type="ARBA" id="ARBA00038317"/>
    </source>
</evidence>
<dbReference type="EnsemblMetazoa" id="PPA02288.1">
    <property type="protein sequence ID" value="PPA02288.1"/>
    <property type="gene ID" value="WBGene00091842"/>
</dbReference>